<dbReference type="EMBL" id="SEYY01020845">
    <property type="protein sequence ID" value="KAB7496973.1"/>
    <property type="molecule type" value="Genomic_DNA"/>
</dbReference>
<dbReference type="AlphaFoldDB" id="A0A5N5SS23"/>
<evidence type="ECO:0000256" key="1">
    <source>
        <dbReference type="ARBA" id="ARBA00008853"/>
    </source>
</evidence>
<organism evidence="4 5">
    <name type="scientific">Armadillidium nasatum</name>
    <dbReference type="NCBI Taxonomy" id="96803"/>
    <lineage>
        <taxon>Eukaryota</taxon>
        <taxon>Metazoa</taxon>
        <taxon>Ecdysozoa</taxon>
        <taxon>Arthropoda</taxon>
        <taxon>Crustacea</taxon>
        <taxon>Multicrustacea</taxon>
        <taxon>Malacostraca</taxon>
        <taxon>Eumalacostraca</taxon>
        <taxon>Peracarida</taxon>
        <taxon>Isopoda</taxon>
        <taxon>Oniscidea</taxon>
        <taxon>Crinocheta</taxon>
        <taxon>Armadillidiidae</taxon>
        <taxon>Armadillidium</taxon>
    </lineage>
</organism>
<feature type="binding site" evidence="2">
    <location>
        <position position="159"/>
    </location>
    <ligand>
        <name>a divalent metal cation</name>
        <dbReference type="ChEBI" id="CHEBI:60240"/>
    </ligand>
</feature>
<comment type="caution">
    <text evidence="4">The sequence shown here is derived from an EMBL/GenBank/DDBJ whole genome shotgun (WGS) entry which is preliminary data.</text>
</comment>
<dbReference type="PANTHER" id="PTHR10907:SF66">
    <property type="entry name" value="MIP34848P1-RELATED"/>
    <property type="match status" value="1"/>
</dbReference>
<keyword evidence="2" id="KW-0862">Zinc</keyword>
<feature type="domain" description="SMP-30/Gluconolactonase/LRE-like region" evidence="3">
    <location>
        <begin position="16"/>
        <end position="193"/>
    </location>
</feature>
<feature type="binding site" evidence="2">
    <location>
        <position position="129"/>
    </location>
    <ligand>
        <name>substrate</name>
    </ligand>
</feature>
<evidence type="ECO:0000313" key="4">
    <source>
        <dbReference type="EMBL" id="KAB7496973.1"/>
    </source>
</evidence>
<dbReference type="PANTHER" id="PTHR10907">
    <property type="entry name" value="REGUCALCIN"/>
    <property type="match status" value="1"/>
</dbReference>
<evidence type="ECO:0000256" key="2">
    <source>
        <dbReference type="PIRSR" id="PIRSR605511-2"/>
    </source>
</evidence>
<keyword evidence="5" id="KW-1185">Reference proteome</keyword>
<reference evidence="4 5" key="1">
    <citation type="journal article" date="2019" name="PLoS Biol.">
        <title>Sex chromosomes control vertical transmission of feminizing Wolbachia symbionts in an isopod.</title>
        <authorList>
            <person name="Becking T."/>
            <person name="Chebbi M.A."/>
            <person name="Giraud I."/>
            <person name="Moumen B."/>
            <person name="Laverre T."/>
            <person name="Caubet Y."/>
            <person name="Peccoud J."/>
            <person name="Gilbert C."/>
            <person name="Cordaux R."/>
        </authorList>
    </citation>
    <scope>NUCLEOTIDE SEQUENCE [LARGE SCALE GENOMIC DNA]</scope>
    <source>
        <strain evidence="4">ANa2</strain>
        <tissue evidence="4">Whole body excluding digestive tract and cuticle</tissue>
    </source>
</reference>
<protein>
    <submittedName>
        <fullName evidence="4">Regucalcin</fullName>
    </submittedName>
</protein>
<feature type="binding site" evidence="2">
    <location>
        <position position="116"/>
    </location>
    <ligand>
        <name>substrate</name>
    </ligand>
</feature>
<dbReference type="GO" id="GO:0005509">
    <property type="term" value="F:calcium ion binding"/>
    <property type="evidence" value="ECO:0007669"/>
    <property type="project" value="TreeGrafter"/>
</dbReference>
<comment type="similarity">
    <text evidence="1">Belongs to the SMP-30/CGR1 family.</text>
</comment>
<feature type="binding site" evidence="2">
    <location>
        <position position="118"/>
    </location>
    <ligand>
        <name>substrate</name>
    </ligand>
</feature>
<evidence type="ECO:0000313" key="5">
    <source>
        <dbReference type="Proteomes" id="UP000326759"/>
    </source>
</evidence>
<dbReference type="InterPro" id="IPR011042">
    <property type="entry name" value="6-blade_b-propeller_TolB-like"/>
</dbReference>
<comment type="cofactor">
    <cofactor evidence="2">
        <name>Zn(2+)</name>
        <dbReference type="ChEBI" id="CHEBI:29105"/>
    </cofactor>
    <text evidence="2">Binds 1 divalent metal cation per subunit.</text>
</comment>
<proteinExistence type="inferred from homology"/>
<dbReference type="InterPro" id="IPR013658">
    <property type="entry name" value="SGL"/>
</dbReference>
<dbReference type="PRINTS" id="PR01790">
    <property type="entry name" value="SMP30FAMILY"/>
</dbReference>
<gene>
    <name evidence="4" type="primary">rgn_2</name>
    <name evidence="4" type="ORF">Anas_11845</name>
</gene>
<sequence length="196" mass="21842">MSEIKINAVSESSYKLGEGPHWNEEDQTLIFVDIPNGSIHRYFLQTQRVQNAQIEDAGTGGTVSFIIPVEGAKDTFAIGLGTSLALIKWSSTEPDNQIKKATLLLSLDAKQAHKVRFNDAKNYGSWASEATHEKYLGSLYIIDSDSKISTLVTKVSISNGLAWSRDNKTLYYIDTPELRVDAFDYSFETGDINFKH</sequence>
<dbReference type="SUPFAM" id="SSF63829">
    <property type="entry name" value="Calcium-dependent phosphotriesterase"/>
    <property type="match status" value="1"/>
</dbReference>
<dbReference type="GO" id="GO:0004341">
    <property type="term" value="F:gluconolactonase activity"/>
    <property type="evidence" value="ECO:0007669"/>
    <property type="project" value="TreeGrafter"/>
</dbReference>
<name>A0A5N5SS23_9CRUS</name>
<accession>A0A5N5SS23</accession>
<dbReference type="Pfam" id="PF08450">
    <property type="entry name" value="SGL"/>
    <property type="match status" value="1"/>
</dbReference>
<evidence type="ECO:0000259" key="3">
    <source>
        <dbReference type="Pfam" id="PF08450"/>
    </source>
</evidence>
<dbReference type="Gene3D" id="2.120.10.30">
    <property type="entry name" value="TolB, C-terminal domain"/>
    <property type="match status" value="1"/>
</dbReference>
<keyword evidence="2" id="KW-0479">Metal-binding</keyword>
<dbReference type="OrthoDB" id="423498at2759"/>
<dbReference type="GO" id="GO:0019853">
    <property type="term" value="P:L-ascorbic acid biosynthetic process"/>
    <property type="evidence" value="ECO:0007669"/>
    <property type="project" value="TreeGrafter"/>
</dbReference>
<dbReference type="Proteomes" id="UP000326759">
    <property type="component" value="Unassembled WGS sequence"/>
</dbReference>
<dbReference type="InterPro" id="IPR005511">
    <property type="entry name" value="SMP-30"/>
</dbReference>
<feature type="binding site" evidence="2">
    <location>
        <position position="18"/>
    </location>
    <ligand>
        <name>a divalent metal cation</name>
        <dbReference type="ChEBI" id="CHEBI:60240"/>
    </ligand>
</feature>